<comment type="caution">
    <text evidence="2">The sequence shown here is derived from an EMBL/GenBank/DDBJ whole genome shotgun (WGS) entry which is preliminary data.</text>
</comment>
<gene>
    <name evidence="2" type="ORF">FOL47_009854</name>
</gene>
<sequence>MFYVFMFLIALMGNTSAFKPSNMRMHVSTRNFCNKDVKDVHGNPAPCGKSMAMETYGLTLPGMEDGSIITREDMIVAKDGHVNVKAMPSRPYQFIMTVESPETKRVAQLFKNQAVTISESQQEPESVRLLGAAKAPGSLAEDGWTHEGTTTLDGATAHKYTKRGPQGVDPNTKANYTALYQTGMYPDHWTFYTDSNDDKPVKLVGVNSFNGKTLQETDYANHEELDENMDVAQAEKEMHSTYQITSSRRLGEGDADAPPVNTDFLTATFIAEEDRNFFEDAQDLDWMKSRRLRAGASKAAAGVMYFDIAKGSAADTFFHHEFNRRMVELVKFEFPKSCRDDKGKQVQRYCIFVSADATMEKFTLTGGMTFVDVNDDSVSAHLTLSIEIQKSKGSPVLNLSVEASGCAIVWQYGEGVSLNIVVCITGKASGKDLLKPDRSFAAEVEIKATFNVNLPHVGSIIHWSIWAKLGCTAAANNVITAYGAIGTDVAIEFLGFGGGAGVSVDIKGNTMDNLPNKWQFFSGVNLHAWVNVLVYKNSWDWRWEIWHASPVYF</sequence>
<proteinExistence type="predicted"/>
<evidence type="ECO:0008006" key="4">
    <source>
        <dbReference type="Google" id="ProtNLM"/>
    </source>
</evidence>
<keyword evidence="3" id="KW-1185">Reference proteome</keyword>
<evidence type="ECO:0000313" key="3">
    <source>
        <dbReference type="Proteomes" id="UP000591131"/>
    </source>
</evidence>
<protein>
    <recommendedName>
        <fullName evidence="4">Protein arginine methyltransferase 10</fullName>
    </recommendedName>
</protein>
<evidence type="ECO:0000256" key="1">
    <source>
        <dbReference type="SAM" id="SignalP"/>
    </source>
</evidence>
<feature type="signal peptide" evidence="1">
    <location>
        <begin position="1"/>
        <end position="17"/>
    </location>
</feature>
<dbReference type="Proteomes" id="UP000591131">
    <property type="component" value="Unassembled WGS sequence"/>
</dbReference>
<feature type="chain" id="PRO_5029668192" description="Protein arginine methyltransferase 10" evidence="1">
    <location>
        <begin position="18"/>
        <end position="553"/>
    </location>
</feature>
<dbReference type="OrthoDB" id="423479at2759"/>
<dbReference type="Pfam" id="PF20525">
    <property type="entry name" value="DUF6740"/>
    <property type="match status" value="1"/>
</dbReference>
<keyword evidence="1" id="KW-0732">Signal</keyword>
<accession>A0A7J6L648</accession>
<name>A0A7J6L648_PERCH</name>
<organism evidence="2 3">
    <name type="scientific">Perkinsus chesapeaki</name>
    <name type="common">Clam parasite</name>
    <name type="synonym">Perkinsus andrewsi</name>
    <dbReference type="NCBI Taxonomy" id="330153"/>
    <lineage>
        <taxon>Eukaryota</taxon>
        <taxon>Sar</taxon>
        <taxon>Alveolata</taxon>
        <taxon>Perkinsozoa</taxon>
        <taxon>Perkinsea</taxon>
        <taxon>Perkinsida</taxon>
        <taxon>Perkinsidae</taxon>
        <taxon>Perkinsus</taxon>
    </lineage>
</organism>
<reference evidence="2 3" key="1">
    <citation type="submission" date="2020-04" db="EMBL/GenBank/DDBJ databases">
        <title>Perkinsus chesapeaki whole genome sequence.</title>
        <authorList>
            <person name="Bogema D.R."/>
        </authorList>
    </citation>
    <scope>NUCLEOTIDE SEQUENCE [LARGE SCALE GENOMIC DNA]</scope>
    <source>
        <strain evidence="2">ATCC PRA-425</strain>
    </source>
</reference>
<evidence type="ECO:0000313" key="2">
    <source>
        <dbReference type="EMBL" id="KAF4654652.1"/>
    </source>
</evidence>
<dbReference type="AlphaFoldDB" id="A0A7J6L648"/>
<dbReference type="InterPro" id="IPR046628">
    <property type="entry name" value="DUF6740"/>
</dbReference>
<dbReference type="EMBL" id="JAAPAO010000715">
    <property type="protein sequence ID" value="KAF4654652.1"/>
    <property type="molecule type" value="Genomic_DNA"/>
</dbReference>